<dbReference type="GO" id="GO:0016757">
    <property type="term" value="F:glycosyltransferase activity"/>
    <property type="evidence" value="ECO:0007669"/>
    <property type="project" value="UniProtKB-KW"/>
</dbReference>
<dbReference type="Pfam" id="PF00953">
    <property type="entry name" value="Glycos_transf_4"/>
    <property type="match status" value="1"/>
</dbReference>
<dbReference type="InterPro" id="IPR000715">
    <property type="entry name" value="Glycosyl_transferase_4"/>
</dbReference>
<gene>
    <name evidence="20" type="ORF">TCDM_02232</name>
</gene>
<evidence type="ECO:0000313" key="20">
    <source>
        <dbReference type="EMBL" id="ESS68970.1"/>
    </source>
</evidence>
<accession>V5B6U2</accession>
<evidence type="ECO:0000256" key="2">
    <source>
        <dbReference type="ARBA" id="ARBA00004477"/>
    </source>
</evidence>
<feature type="transmembrane region" description="Helical" evidence="19">
    <location>
        <begin position="375"/>
        <end position="394"/>
    </location>
</feature>
<evidence type="ECO:0000256" key="13">
    <source>
        <dbReference type="ARBA" id="ARBA00022989"/>
    </source>
</evidence>
<keyword evidence="8 20" id="KW-0808">Transferase</keyword>
<comment type="pathway">
    <text evidence="3">Protein modification; protein glycosylation.</text>
</comment>
<dbReference type="CDD" id="cd06855">
    <property type="entry name" value="GT_GPT_euk"/>
    <property type="match status" value="1"/>
</dbReference>
<name>V5B6U2_TRYCR</name>
<organism evidence="20 21">
    <name type="scientific">Trypanosoma cruzi Dm28c</name>
    <dbReference type="NCBI Taxonomy" id="1416333"/>
    <lineage>
        <taxon>Eukaryota</taxon>
        <taxon>Discoba</taxon>
        <taxon>Euglenozoa</taxon>
        <taxon>Kinetoplastea</taxon>
        <taxon>Metakinetoplastina</taxon>
        <taxon>Trypanosomatida</taxon>
        <taxon>Trypanosomatidae</taxon>
        <taxon>Trypanosoma</taxon>
        <taxon>Schizotrypanum</taxon>
    </lineage>
</organism>
<dbReference type="GO" id="GO:0006488">
    <property type="term" value="P:dolichol-linked oligosaccharide biosynthetic process"/>
    <property type="evidence" value="ECO:0007669"/>
    <property type="project" value="InterPro"/>
</dbReference>
<feature type="transmembrane region" description="Helical" evidence="19">
    <location>
        <begin position="319"/>
        <end position="338"/>
    </location>
</feature>
<evidence type="ECO:0000256" key="7">
    <source>
        <dbReference type="ARBA" id="ARBA00022676"/>
    </source>
</evidence>
<comment type="cofactor">
    <cofactor evidence="1">
        <name>Mg(2+)</name>
        <dbReference type="ChEBI" id="CHEBI:18420"/>
    </cofactor>
</comment>
<keyword evidence="12" id="KW-0460">Magnesium</keyword>
<dbReference type="PANTHER" id="PTHR10571:SF0">
    <property type="entry name" value="UDP-N-ACETYLGLUCOSAMINE--DOLICHYL-PHOSPHATE N-ACETYLGLUCOSAMINEPHOSPHOTRANSFERASE"/>
    <property type="match status" value="1"/>
</dbReference>
<dbReference type="PANTHER" id="PTHR10571">
    <property type="entry name" value="UDP-N-ACETYLGLUCOSAMINE--DOLICHYL-PHOSPHATE N-ACETYLGLUCOSAMINEPHOSPHOTRANSFERASE"/>
    <property type="match status" value="1"/>
</dbReference>
<comment type="caution">
    <text evidence="20">The sequence shown here is derived from an EMBL/GenBank/DDBJ whole genome shotgun (WGS) entry which is preliminary data.</text>
</comment>
<evidence type="ECO:0000256" key="10">
    <source>
        <dbReference type="ARBA" id="ARBA00022723"/>
    </source>
</evidence>
<evidence type="ECO:0000256" key="6">
    <source>
        <dbReference type="ARBA" id="ARBA00017659"/>
    </source>
</evidence>
<dbReference type="GO" id="GO:0005789">
    <property type="term" value="C:endoplasmic reticulum membrane"/>
    <property type="evidence" value="ECO:0007669"/>
    <property type="project" value="UniProtKB-SubCell"/>
</dbReference>
<evidence type="ECO:0000256" key="11">
    <source>
        <dbReference type="ARBA" id="ARBA00022824"/>
    </source>
</evidence>
<dbReference type="InterPro" id="IPR033895">
    <property type="entry name" value="GPT"/>
</dbReference>
<dbReference type="EC" id="2.7.8.15" evidence="5"/>
<comment type="subcellular location">
    <subcellularLocation>
        <location evidence="2">Endoplasmic reticulum membrane</location>
        <topology evidence="2">Multi-pass membrane protein</topology>
    </subcellularLocation>
</comment>
<dbReference type="AlphaFoldDB" id="V5B6U2"/>
<dbReference type="OrthoDB" id="10262326at2759"/>
<comment type="function">
    <text evidence="17">UDP-N-acetylglucosamine--dolichyl-phosphate N-acetylglucosaminephosphotransferase that operates in the biosynthetic pathway of dolichol-linked oligosaccharides, the glycan precursors employed in protein asparagine (N)-glycosylation. The assembly of dolichol-linked oligosaccharides begins on the cytosolic side of the endoplasmic reticulum membrane and finishes in its lumen. The sequential addition of sugars to dolichol pyrophosphate produces dolichol-linked oligosaccharides containing fourteen sugars, including two GlcNAcs, nine mannoses and three glucoses. Once assembled, the oligosaccharide is transferred from the lipid to nascent proteins by oligosaccharyltransferases. Catalyzes the initial step of dolichol-linked oligosaccharide biosynthesis, transfering GlcNAc-1-P from cytosolic UDP-GlcNAc onto the carrier lipid dolichyl phosphate (P-dolichol), yielding GlcNAc-P-P-dolichol embedded in the cytoplasmic leaflet of the endoplasmic reticulum membrane.</text>
</comment>
<evidence type="ECO:0000256" key="14">
    <source>
        <dbReference type="ARBA" id="ARBA00023136"/>
    </source>
</evidence>
<evidence type="ECO:0000256" key="4">
    <source>
        <dbReference type="ARBA" id="ARBA00009317"/>
    </source>
</evidence>
<keyword evidence="11" id="KW-0256">Endoplasmic reticulum</keyword>
<feature type="transmembrane region" description="Helical" evidence="19">
    <location>
        <begin position="236"/>
        <end position="255"/>
    </location>
</feature>
<feature type="transmembrane region" description="Helical" evidence="19">
    <location>
        <begin position="202"/>
        <end position="224"/>
    </location>
</feature>
<dbReference type="Proteomes" id="UP000017861">
    <property type="component" value="Unassembled WGS sequence"/>
</dbReference>
<evidence type="ECO:0000256" key="9">
    <source>
        <dbReference type="ARBA" id="ARBA00022692"/>
    </source>
</evidence>
<keyword evidence="7" id="KW-0328">Glycosyltransferase</keyword>
<feature type="transmembrane region" description="Helical" evidence="19">
    <location>
        <begin position="267"/>
        <end position="285"/>
    </location>
</feature>
<evidence type="ECO:0000313" key="21">
    <source>
        <dbReference type="Proteomes" id="UP000017861"/>
    </source>
</evidence>
<evidence type="ECO:0000256" key="16">
    <source>
        <dbReference type="ARBA" id="ARBA00033238"/>
    </source>
</evidence>
<evidence type="ECO:0000256" key="18">
    <source>
        <dbReference type="ARBA" id="ARBA00045078"/>
    </source>
</evidence>
<evidence type="ECO:0000256" key="15">
    <source>
        <dbReference type="ARBA" id="ARBA00029567"/>
    </source>
</evidence>
<sequence>MNREVLGHETLCILFIYLFVADDVLFARFLSLLLSLSLSVSVRLCACVLKESIVSMGASNSVFVALCNIVKSFCTHSFELSVIIFAGVVAYFICMRFMDPVCMKLLERRICGIDINKTTLEKRRKIAEKPLKALEEEERRLVVPESLGILAGAVYLCVLVLELAIVFGPSMHKLDGAITAITVMLLLGFVDDVLDVRWRHKLLLSAIGTFPVMLTYDGSVSIAVPRPLLPYFSTSFVYLGVFYLLYLGLLCIFCTNSINILAGVNGVEVAQSIVIAFTCVVYNIFQLRLEMEFQDGLDGSGDMCVHKIGTDGGGSMHELMAIALLAPFIGVSIALWHYNQYPARIFVGDSYTYFAGTVLAVAGVTGQYGKTLMLFFLPQLINFALSLPQLFHVVPCPRHRVPRWNAKQDVLQNSGNYTLLNAILWAYGDMHERALTNAVVKMQVCCCVFGLLVRYIFASYLYDHIQ</sequence>
<keyword evidence="9 19" id="KW-0812">Transmembrane</keyword>
<keyword evidence="13 19" id="KW-1133">Transmembrane helix</keyword>
<comment type="similarity">
    <text evidence="4">Belongs to the glycosyltransferase 4 family.</text>
</comment>
<keyword evidence="10" id="KW-0479">Metal-binding</keyword>
<evidence type="ECO:0000256" key="1">
    <source>
        <dbReference type="ARBA" id="ARBA00001946"/>
    </source>
</evidence>
<reference evidence="20 21" key="1">
    <citation type="journal article" date="2014" name="Genome Announc.">
        <title>Trypanosoma cruzi Clone Dm28c Draft Genome Sequence.</title>
        <authorList>
            <person name="Grisard E.C."/>
            <person name="Teixeira S.M."/>
            <person name="de Almeida L.G."/>
            <person name="Stoco P.H."/>
            <person name="Gerber A.L."/>
            <person name="Talavera-Lopez C."/>
            <person name="Lima O.C."/>
            <person name="Andersson B."/>
            <person name="de Vasconcelos A.T."/>
        </authorList>
    </citation>
    <scope>NUCLEOTIDE SEQUENCE [LARGE SCALE GENOMIC DNA]</scope>
    <source>
        <strain evidence="20 21">Dm28c</strain>
    </source>
</reference>
<evidence type="ECO:0000256" key="12">
    <source>
        <dbReference type="ARBA" id="ARBA00022842"/>
    </source>
</evidence>
<comment type="catalytic activity">
    <reaction evidence="18">
        <text>a di-trans,poly-cis-dolichyl phosphate + UDP-N-acetyl-alpha-D-glucosamine = an N-acetyl-alpha-D-glucosaminyl-diphospho-di-trans,poly-cis-dolichol + UMP</text>
        <dbReference type="Rhea" id="RHEA:13289"/>
        <dbReference type="Rhea" id="RHEA-COMP:19498"/>
        <dbReference type="Rhea" id="RHEA-COMP:19507"/>
        <dbReference type="ChEBI" id="CHEBI:57683"/>
        <dbReference type="ChEBI" id="CHEBI:57705"/>
        <dbReference type="ChEBI" id="CHEBI:57865"/>
        <dbReference type="ChEBI" id="CHEBI:58427"/>
        <dbReference type="EC" id="2.7.8.15"/>
    </reaction>
    <physiologicalReaction direction="left-to-right" evidence="18">
        <dbReference type="Rhea" id="RHEA:13290"/>
    </physiologicalReaction>
</comment>
<evidence type="ECO:0000256" key="19">
    <source>
        <dbReference type="SAM" id="Phobius"/>
    </source>
</evidence>
<feature type="transmembrane region" description="Helical" evidence="19">
    <location>
        <begin position="80"/>
        <end position="98"/>
    </location>
</feature>
<dbReference type="VEuPathDB" id="TriTrypDB:TCDM_02232"/>
<evidence type="ECO:0000256" key="17">
    <source>
        <dbReference type="ARBA" id="ARBA00044717"/>
    </source>
</evidence>
<dbReference type="GO" id="GO:0046872">
    <property type="term" value="F:metal ion binding"/>
    <property type="evidence" value="ECO:0007669"/>
    <property type="project" value="UniProtKB-KW"/>
</dbReference>
<keyword evidence="14 19" id="KW-0472">Membrane</keyword>
<feature type="transmembrane region" description="Helical" evidence="19">
    <location>
        <begin position="174"/>
        <end position="190"/>
    </location>
</feature>
<evidence type="ECO:0000256" key="3">
    <source>
        <dbReference type="ARBA" id="ARBA00004922"/>
    </source>
</evidence>
<evidence type="ECO:0000256" key="8">
    <source>
        <dbReference type="ARBA" id="ARBA00022679"/>
    </source>
</evidence>
<feature type="transmembrane region" description="Helical" evidence="19">
    <location>
        <begin position="12"/>
        <end position="34"/>
    </location>
</feature>
<dbReference type="GO" id="GO:0003975">
    <property type="term" value="F:UDP-N-acetylglucosamine-dolichyl-phosphate N-acetylglucosaminephosphotransferase activity"/>
    <property type="evidence" value="ECO:0007669"/>
    <property type="project" value="UniProtKB-EC"/>
</dbReference>
<feature type="transmembrane region" description="Helical" evidence="19">
    <location>
        <begin position="350"/>
        <end position="369"/>
    </location>
</feature>
<protein>
    <recommendedName>
        <fullName evidence="6">UDP-N-acetylglucosamine--dolichyl-phosphate N-acetylglucosaminephosphotransferase</fullName>
        <ecNumber evidence="5">2.7.8.15</ecNumber>
    </recommendedName>
    <alternativeName>
        <fullName evidence="15">GlcNAc-1-P transferase</fullName>
    </alternativeName>
    <alternativeName>
        <fullName evidence="16">N-acetylglucosamine-1-phosphate transferase</fullName>
    </alternativeName>
</protein>
<feature type="transmembrane region" description="Helical" evidence="19">
    <location>
        <begin position="147"/>
        <end position="168"/>
    </location>
</feature>
<dbReference type="EMBL" id="AYLP01000015">
    <property type="protein sequence ID" value="ESS68970.1"/>
    <property type="molecule type" value="Genomic_DNA"/>
</dbReference>
<feature type="transmembrane region" description="Helical" evidence="19">
    <location>
        <begin position="439"/>
        <end position="462"/>
    </location>
</feature>
<dbReference type="UniPathway" id="UPA00378"/>
<evidence type="ECO:0000256" key="5">
    <source>
        <dbReference type="ARBA" id="ARBA00013225"/>
    </source>
</evidence>
<proteinExistence type="inferred from homology"/>